<dbReference type="PANTHER" id="PTHR46663">
    <property type="entry name" value="DIGUANYLATE CYCLASE DGCT-RELATED"/>
    <property type="match status" value="1"/>
</dbReference>
<evidence type="ECO:0000259" key="2">
    <source>
        <dbReference type="PROSITE" id="PS50887"/>
    </source>
</evidence>
<comment type="caution">
    <text evidence="3">The sequence shown here is derived from an EMBL/GenBank/DDBJ whole genome shotgun (WGS) entry which is preliminary data.</text>
</comment>
<feature type="domain" description="GGDEF" evidence="2">
    <location>
        <begin position="330"/>
        <end position="461"/>
    </location>
</feature>
<dbReference type="NCBIfam" id="TIGR00254">
    <property type="entry name" value="GGDEF"/>
    <property type="match status" value="1"/>
</dbReference>
<dbReference type="InterPro" id="IPR000160">
    <property type="entry name" value="GGDEF_dom"/>
</dbReference>
<dbReference type="RefSeq" id="WP_203719041.1">
    <property type="nucleotide sequence ID" value="NZ_BONE01000124.1"/>
</dbReference>
<dbReference type="Proteomes" id="UP000604117">
    <property type="component" value="Unassembled WGS sequence"/>
</dbReference>
<dbReference type="InterPro" id="IPR052163">
    <property type="entry name" value="DGC-Regulatory_Protein"/>
</dbReference>
<keyword evidence="1" id="KW-0812">Transmembrane</keyword>
<keyword evidence="1" id="KW-0472">Membrane</keyword>
<dbReference type="CDD" id="cd01949">
    <property type="entry name" value="GGDEF"/>
    <property type="match status" value="1"/>
</dbReference>
<keyword evidence="1" id="KW-1133">Transmembrane helix</keyword>
<sequence length="472" mass="49411">MGSVRRLTIVIAVALVAALITGAGLYVGFRQAADSDGLRRDFANRASLAADLTSSTLVASDSQNRQFAEEFLAGPDSTLQTALAKETTATEFAVVLGSDGEVLASVPAPLADDAARAIVGDTRARALQSGTIAFGNYVSDQVTGKPVAGPVMTVAYSSSNGIRLLTQMVPLEVLQRFTDGYLAAALNVAGGRAQLIDGQNNVIATTGTEPIGRQMTDRALASRLAYESTGTVNGNYYAAAAVQGTPWRIVFSASGDAVLNPTDSTRQVSWQLFGAFVAAVACLVALAVTALRRSARLAHAHLHDGLTGLPNRALWMDRVQQALDKRSKEAGLAVLFLDLDGFKAVNDTYGHSAGDALLVDVAERLRATTRRGDIVGRFGGDEFLVLGTDLAPASAVELAYRVRASIAEPMDVAGRRLTIGVSIGIASPDSETVEADALVHRADLAMYRAKERESGVACFDGDTATPTVGPEV</sequence>
<dbReference type="Gene3D" id="3.30.70.270">
    <property type="match status" value="1"/>
</dbReference>
<dbReference type="SMART" id="SM00267">
    <property type="entry name" value="GGDEF"/>
    <property type="match status" value="1"/>
</dbReference>
<keyword evidence="4" id="KW-1185">Reference proteome</keyword>
<dbReference type="InterPro" id="IPR029787">
    <property type="entry name" value="Nucleotide_cyclase"/>
</dbReference>
<accession>A0ABQ4D3V4</accession>
<reference evidence="3 4" key="1">
    <citation type="submission" date="2021-01" db="EMBL/GenBank/DDBJ databases">
        <title>Whole genome shotgun sequence of Asanoa siamensis NBRC 107932.</title>
        <authorList>
            <person name="Komaki H."/>
            <person name="Tamura T."/>
        </authorList>
    </citation>
    <scope>NUCLEOTIDE SEQUENCE [LARGE SCALE GENOMIC DNA]</scope>
    <source>
        <strain evidence="3 4">NBRC 107932</strain>
    </source>
</reference>
<gene>
    <name evidence="3" type="ORF">Asi02nite_77310</name>
</gene>
<dbReference type="EMBL" id="BONE01000124">
    <property type="protein sequence ID" value="GIF78213.1"/>
    <property type="molecule type" value="Genomic_DNA"/>
</dbReference>
<dbReference type="Pfam" id="PF00990">
    <property type="entry name" value="GGDEF"/>
    <property type="match status" value="1"/>
</dbReference>
<dbReference type="PANTHER" id="PTHR46663:SF2">
    <property type="entry name" value="GGDEF DOMAIN-CONTAINING PROTEIN"/>
    <property type="match status" value="1"/>
</dbReference>
<evidence type="ECO:0000313" key="3">
    <source>
        <dbReference type="EMBL" id="GIF78213.1"/>
    </source>
</evidence>
<feature type="transmembrane region" description="Helical" evidence="1">
    <location>
        <begin position="270"/>
        <end position="291"/>
    </location>
</feature>
<name>A0ABQ4D3V4_9ACTN</name>
<dbReference type="InterPro" id="IPR043128">
    <property type="entry name" value="Rev_trsase/Diguanyl_cyclase"/>
</dbReference>
<evidence type="ECO:0000313" key="4">
    <source>
        <dbReference type="Proteomes" id="UP000604117"/>
    </source>
</evidence>
<protein>
    <recommendedName>
        <fullName evidence="2">GGDEF domain-containing protein</fullName>
    </recommendedName>
</protein>
<dbReference type="PROSITE" id="PS50887">
    <property type="entry name" value="GGDEF"/>
    <property type="match status" value="1"/>
</dbReference>
<evidence type="ECO:0000256" key="1">
    <source>
        <dbReference type="SAM" id="Phobius"/>
    </source>
</evidence>
<proteinExistence type="predicted"/>
<dbReference type="SUPFAM" id="SSF55073">
    <property type="entry name" value="Nucleotide cyclase"/>
    <property type="match status" value="1"/>
</dbReference>
<organism evidence="3 4">
    <name type="scientific">Asanoa siamensis</name>
    <dbReference type="NCBI Taxonomy" id="926357"/>
    <lineage>
        <taxon>Bacteria</taxon>
        <taxon>Bacillati</taxon>
        <taxon>Actinomycetota</taxon>
        <taxon>Actinomycetes</taxon>
        <taxon>Micromonosporales</taxon>
        <taxon>Micromonosporaceae</taxon>
        <taxon>Asanoa</taxon>
    </lineage>
</organism>